<organism evidence="2 3">
    <name type="scientific">Aaosphaeria arxii CBS 175.79</name>
    <dbReference type="NCBI Taxonomy" id="1450172"/>
    <lineage>
        <taxon>Eukaryota</taxon>
        <taxon>Fungi</taxon>
        <taxon>Dikarya</taxon>
        <taxon>Ascomycota</taxon>
        <taxon>Pezizomycotina</taxon>
        <taxon>Dothideomycetes</taxon>
        <taxon>Pleosporomycetidae</taxon>
        <taxon>Pleosporales</taxon>
        <taxon>Pleosporales incertae sedis</taxon>
        <taxon>Aaosphaeria</taxon>
    </lineage>
</organism>
<protein>
    <submittedName>
        <fullName evidence="2">Uncharacterized protein</fullName>
    </submittedName>
</protein>
<name>A0A6A5XK94_9PLEO</name>
<feature type="compositionally biased region" description="Low complexity" evidence="1">
    <location>
        <begin position="136"/>
        <end position="154"/>
    </location>
</feature>
<dbReference type="Proteomes" id="UP000799778">
    <property type="component" value="Unassembled WGS sequence"/>
</dbReference>
<evidence type="ECO:0000313" key="2">
    <source>
        <dbReference type="EMBL" id="KAF2013373.1"/>
    </source>
</evidence>
<proteinExistence type="predicted"/>
<accession>A0A6A5XK94</accession>
<keyword evidence="3" id="KW-1185">Reference proteome</keyword>
<sequence>MGVMVMFKLVRPSVYVVIYFFLSQRRRRQRPAKLTLRGHDDGTEVVMAVARKAPSSELCVEPPRSELLYHPSIDRLSRAACLSIRLLECGTRAERRGGEGRDNTHTPRTYPWDEGVTAHAARSSLKTVLARSLARSRGARALRPSGGMSTTGATGPAGGGLAHV</sequence>
<feature type="compositionally biased region" description="Gly residues" evidence="1">
    <location>
        <begin position="155"/>
        <end position="164"/>
    </location>
</feature>
<evidence type="ECO:0000313" key="3">
    <source>
        <dbReference type="Proteomes" id="UP000799778"/>
    </source>
</evidence>
<reference evidence="2" key="1">
    <citation type="journal article" date="2020" name="Stud. Mycol.">
        <title>101 Dothideomycetes genomes: a test case for predicting lifestyles and emergence of pathogens.</title>
        <authorList>
            <person name="Haridas S."/>
            <person name="Albert R."/>
            <person name="Binder M."/>
            <person name="Bloem J."/>
            <person name="Labutti K."/>
            <person name="Salamov A."/>
            <person name="Andreopoulos B."/>
            <person name="Baker S."/>
            <person name="Barry K."/>
            <person name="Bills G."/>
            <person name="Bluhm B."/>
            <person name="Cannon C."/>
            <person name="Castanera R."/>
            <person name="Culley D."/>
            <person name="Daum C."/>
            <person name="Ezra D."/>
            <person name="Gonzalez J."/>
            <person name="Henrissat B."/>
            <person name="Kuo A."/>
            <person name="Liang C."/>
            <person name="Lipzen A."/>
            <person name="Lutzoni F."/>
            <person name="Magnuson J."/>
            <person name="Mondo S."/>
            <person name="Nolan M."/>
            <person name="Ohm R."/>
            <person name="Pangilinan J."/>
            <person name="Park H.-J."/>
            <person name="Ramirez L."/>
            <person name="Alfaro M."/>
            <person name="Sun H."/>
            <person name="Tritt A."/>
            <person name="Yoshinaga Y."/>
            <person name="Zwiers L.-H."/>
            <person name="Turgeon B."/>
            <person name="Goodwin S."/>
            <person name="Spatafora J."/>
            <person name="Crous P."/>
            <person name="Grigoriev I."/>
        </authorList>
    </citation>
    <scope>NUCLEOTIDE SEQUENCE</scope>
    <source>
        <strain evidence="2">CBS 175.79</strain>
    </source>
</reference>
<evidence type="ECO:0000256" key="1">
    <source>
        <dbReference type="SAM" id="MobiDB-lite"/>
    </source>
</evidence>
<gene>
    <name evidence="2" type="ORF">BU24DRAFT_452288</name>
</gene>
<dbReference type="RefSeq" id="XP_033381712.1">
    <property type="nucleotide sequence ID" value="XM_033531179.1"/>
</dbReference>
<feature type="region of interest" description="Disordered" evidence="1">
    <location>
        <begin position="136"/>
        <end position="164"/>
    </location>
</feature>
<dbReference type="GeneID" id="54288576"/>
<dbReference type="EMBL" id="ML978071">
    <property type="protein sequence ID" value="KAF2013373.1"/>
    <property type="molecule type" value="Genomic_DNA"/>
</dbReference>
<dbReference type="AlphaFoldDB" id="A0A6A5XK94"/>